<evidence type="ECO:0000256" key="2">
    <source>
        <dbReference type="ARBA" id="ARBA00023239"/>
    </source>
</evidence>
<dbReference type="Gene3D" id="1.10.600.10">
    <property type="entry name" value="Farnesyl Diphosphate Synthase"/>
    <property type="match status" value="1"/>
</dbReference>
<evidence type="ECO:0000313" key="4">
    <source>
        <dbReference type="Proteomes" id="UP000308652"/>
    </source>
</evidence>
<keyword evidence="2" id="KW-0456">Lyase</keyword>
<name>A0A5C3M2I6_9AGAR</name>
<protein>
    <submittedName>
        <fullName evidence="3">Isoprenoid synthase domain-containing protein</fullName>
    </submittedName>
</protein>
<dbReference type="SFLD" id="SFLDG01021">
    <property type="entry name" value="Trichodiene_Synthase_Like"/>
    <property type="match status" value="1"/>
</dbReference>
<dbReference type="EMBL" id="ML213599">
    <property type="protein sequence ID" value="TFK39619.1"/>
    <property type="molecule type" value="Genomic_DNA"/>
</dbReference>
<evidence type="ECO:0000256" key="1">
    <source>
        <dbReference type="ARBA" id="ARBA00007946"/>
    </source>
</evidence>
<dbReference type="InterPro" id="IPR024652">
    <property type="entry name" value="Trichodiene_synth"/>
</dbReference>
<feature type="non-terminal residue" evidence="3">
    <location>
        <position position="298"/>
    </location>
</feature>
<comment type="similarity">
    <text evidence="1">Belongs to the trichodiene synthase family.</text>
</comment>
<gene>
    <name evidence="3" type="ORF">BDQ12DRAFT_629665</name>
</gene>
<dbReference type="SUPFAM" id="SSF48576">
    <property type="entry name" value="Terpenoid synthases"/>
    <property type="match status" value="1"/>
</dbReference>
<dbReference type="InterPro" id="IPR008949">
    <property type="entry name" value="Isoprenoid_synthase_dom_sf"/>
</dbReference>
<dbReference type="Proteomes" id="UP000308652">
    <property type="component" value="Unassembled WGS sequence"/>
</dbReference>
<sequence>MVNEIRNSDIQNTISTYLSHCGIPYPTTIPADVEFESACWKRAMQRAYPMHDLGPYMTVGITIAAQAYSHLPNEEAKIYIALYTTFMTYLDDSCQDEKGVQRIRAFCERFSQNLPQEDEVLDNFACLLRDLFRYWKPVIANMILTASLNFFTSLVLDYETRTLKVDSLAHGYPALIRRMSGISDAYAMFIFPAGIPVEAHIQAFSEIGDFTNYTNDILSFYKEECNGESSNHVSVVAMLHGLPKTTALELLAEETAAAHNRALQILKPHPEAYDAYDKYSHGYVRFHAASRRYRLHEL</sequence>
<dbReference type="STRING" id="68775.A0A5C3M2I6"/>
<dbReference type="SFLD" id="SFLDS00005">
    <property type="entry name" value="Isoprenoid_Synthase_Type_I"/>
    <property type="match status" value="1"/>
</dbReference>
<dbReference type="AlphaFoldDB" id="A0A5C3M2I6"/>
<evidence type="ECO:0000313" key="3">
    <source>
        <dbReference type="EMBL" id="TFK39619.1"/>
    </source>
</evidence>
<dbReference type="GO" id="GO:0016838">
    <property type="term" value="F:carbon-oxygen lyase activity, acting on phosphates"/>
    <property type="evidence" value="ECO:0007669"/>
    <property type="project" value="InterPro"/>
</dbReference>
<accession>A0A5C3M2I6</accession>
<organism evidence="3 4">
    <name type="scientific">Crucibulum laeve</name>
    <dbReference type="NCBI Taxonomy" id="68775"/>
    <lineage>
        <taxon>Eukaryota</taxon>
        <taxon>Fungi</taxon>
        <taxon>Dikarya</taxon>
        <taxon>Basidiomycota</taxon>
        <taxon>Agaricomycotina</taxon>
        <taxon>Agaricomycetes</taxon>
        <taxon>Agaricomycetidae</taxon>
        <taxon>Agaricales</taxon>
        <taxon>Agaricineae</taxon>
        <taxon>Nidulariaceae</taxon>
        <taxon>Crucibulum</taxon>
    </lineage>
</organism>
<dbReference type="Pfam" id="PF06330">
    <property type="entry name" value="TRI5"/>
    <property type="match status" value="1"/>
</dbReference>
<reference evidence="3 4" key="1">
    <citation type="journal article" date="2019" name="Nat. Ecol. Evol.">
        <title>Megaphylogeny resolves global patterns of mushroom evolution.</title>
        <authorList>
            <person name="Varga T."/>
            <person name="Krizsan K."/>
            <person name="Foldi C."/>
            <person name="Dima B."/>
            <person name="Sanchez-Garcia M."/>
            <person name="Sanchez-Ramirez S."/>
            <person name="Szollosi G.J."/>
            <person name="Szarkandi J.G."/>
            <person name="Papp V."/>
            <person name="Albert L."/>
            <person name="Andreopoulos W."/>
            <person name="Angelini C."/>
            <person name="Antonin V."/>
            <person name="Barry K.W."/>
            <person name="Bougher N.L."/>
            <person name="Buchanan P."/>
            <person name="Buyck B."/>
            <person name="Bense V."/>
            <person name="Catcheside P."/>
            <person name="Chovatia M."/>
            <person name="Cooper J."/>
            <person name="Damon W."/>
            <person name="Desjardin D."/>
            <person name="Finy P."/>
            <person name="Geml J."/>
            <person name="Haridas S."/>
            <person name="Hughes K."/>
            <person name="Justo A."/>
            <person name="Karasinski D."/>
            <person name="Kautmanova I."/>
            <person name="Kiss B."/>
            <person name="Kocsube S."/>
            <person name="Kotiranta H."/>
            <person name="LaButti K.M."/>
            <person name="Lechner B.E."/>
            <person name="Liimatainen K."/>
            <person name="Lipzen A."/>
            <person name="Lukacs Z."/>
            <person name="Mihaltcheva S."/>
            <person name="Morgado L.N."/>
            <person name="Niskanen T."/>
            <person name="Noordeloos M.E."/>
            <person name="Ohm R.A."/>
            <person name="Ortiz-Santana B."/>
            <person name="Ovrebo C."/>
            <person name="Racz N."/>
            <person name="Riley R."/>
            <person name="Savchenko A."/>
            <person name="Shiryaev A."/>
            <person name="Soop K."/>
            <person name="Spirin V."/>
            <person name="Szebenyi C."/>
            <person name="Tomsovsky M."/>
            <person name="Tulloss R.E."/>
            <person name="Uehling J."/>
            <person name="Grigoriev I.V."/>
            <person name="Vagvolgyi C."/>
            <person name="Papp T."/>
            <person name="Martin F.M."/>
            <person name="Miettinen O."/>
            <person name="Hibbett D.S."/>
            <person name="Nagy L.G."/>
        </authorList>
    </citation>
    <scope>NUCLEOTIDE SEQUENCE [LARGE SCALE GENOMIC DNA]</scope>
    <source>
        <strain evidence="3 4">CBS 166.37</strain>
    </source>
</reference>
<keyword evidence="4" id="KW-1185">Reference proteome</keyword>
<dbReference type="OrthoDB" id="2998174at2759"/>
<proteinExistence type="inferred from homology"/>